<protein>
    <submittedName>
        <fullName evidence="2">Uncharacterized protein</fullName>
    </submittedName>
</protein>
<feature type="non-terminal residue" evidence="2">
    <location>
        <position position="128"/>
    </location>
</feature>
<dbReference type="OrthoDB" id="9909019at2759"/>
<feature type="transmembrane region" description="Helical" evidence="1">
    <location>
        <begin position="59"/>
        <end position="81"/>
    </location>
</feature>
<feature type="transmembrane region" description="Helical" evidence="1">
    <location>
        <begin position="18"/>
        <end position="38"/>
    </location>
</feature>
<dbReference type="EMBL" id="KV926905">
    <property type="protein sequence ID" value="PIO37117.1"/>
    <property type="molecule type" value="Genomic_DNA"/>
</dbReference>
<gene>
    <name evidence="2" type="ORF">AB205_0092110</name>
</gene>
<keyword evidence="1" id="KW-0472">Membrane</keyword>
<feature type="non-terminal residue" evidence="2">
    <location>
        <position position="1"/>
    </location>
</feature>
<dbReference type="AlphaFoldDB" id="A0A2G9SAH5"/>
<reference evidence="2" key="1">
    <citation type="submission" date="2017-08" db="EMBL/GenBank/DDBJ databases">
        <title>Assembly of the North American Bullfrog Genome.</title>
        <authorList>
            <person name="Warren R.L."/>
            <person name="Vandervalk B.P."/>
            <person name="Kucuk E."/>
            <person name="Birol I."/>
            <person name="Helbing C."/>
            <person name="Pandoh P."/>
            <person name="Behsaz B."/>
            <person name="Mohamadi H."/>
            <person name="Chu J."/>
            <person name="Jackman S."/>
            <person name="Hammond S.A."/>
            <person name="Veldhoen N."/>
            <person name="Kirk H."/>
            <person name="Zhao Y."/>
            <person name="Coope R."/>
            <person name="Pleasance S."/>
            <person name="Moore R."/>
            <person name="Holt R."/>
        </authorList>
    </citation>
    <scope>NUCLEOTIDE SEQUENCE</scope>
    <source>
        <strain evidence="2">Bruno</strain>
        <tissue evidence="2">Liver</tissue>
    </source>
</reference>
<keyword evidence="1" id="KW-1133">Transmembrane helix</keyword>
<evidence type="ECO:0000256" key="1">
    <source>
        <dbReference type="SAM" id="Phobius"/>
    </source>
</evidence>
<sequence>DVLRFSRILTWSLEDRPFYLVGVNVFPVLLGGAQGLMSCPGRLSEKELLGELSNSRAKFHVLFLLFVALMFFLSLMFLFGYHCWLVSLNRTTLGKLHCKLPVTISPFVRHYNSRAYNYKDVNLLKHTN</sequence>
<name>A0A2G9SAH5_AQUCT</name>
<organism evidence="2">
    <name type="scientific">Aquarana catesbeiana</name>
    <name type="common">American bullfrog</name>
    <name type="synonym">Rana catesbeiana</name>
    <dbReference type="NCBI Taxonomy" id="8400"/>
    <lineage>
        <taxon>Eukaryota</taxon>
        <taxon>Metazoa</taxon>
        <taxon>Chordata</taxon>
        <taxon>Craniata</taxon>
        <taxon>Vertebrata</taxon>
        <taxon>Euteleostomi</taxon>
        <taxon>Amphibia</taxon>
        <taxon>Batrachia</taxon>
        <taxon>Anura</taxon>
        <taxon>Neobatrachia</taxon>
        <taxon>Ranoidea</taxon>
        <taxon>Ranidae</taxon>
        <taxon>Aquarana</taxon>
    </lineage>
</organism>
<evidence type="ECO:0000313" key="2">
    <source>
        <dbReference type="EMBL" id="PIO37117.1"/>
    </source>
</evidence>
<accession>A0A2G9SAH5</accession>
<proteinExistence type="predicted"/>
<keyword evidence="1" id="KW-0812">Transmembrane</keyword>